<evidence type="ECO:0000313" key="2">
    <source>
        <dbReference type="Proteomes" id="UP001162162"/>
    </source>
</evidence>
<proteinExistence type="predicted"/>
<keyword evidence="2" id="KW-1185">Reference proteome</keyword>
<name>A0AAV8ZEE7_9CUCU</name>
<comment type="caution">
    <text evidence="1">The sequence shown here is derived from an EMBL/GenBank/DDBJ whole genome shotgun (WGS) entry which is preliminary data.</text>
</comment>
<accession>A0AAV8ZEE7</accession>
<protein>
    <recommendedName>
        <fullName evidence="3">Reverse transcriptase domain-containing protein</fullName>
    </recommendedName>
</protein>
<reference evidence="1" key="1">
    <citation type="journal article" date="2023" name="Insect Mol. Biol.">
        <title>Genome sequencing provides insights into the evolution of gene families encoding plant cell wall-degrading enzymes in longhorned beetles.</title>
        <authorList>
            <person name="Shin N.R."/>
            <person name="Okamura Y."/>
            <person name="Kirsch R."/>
            <person name="Pauchet Y."/>
        </authorList>
    </citation>
    <scope>NUCLEOTIDE SEQUENCE</scope>
    <source>
        <strain evidence="1">AMC_N1</strain>
    </source>
</reference>
<evidence type="ECO:0000313" key="1">
    <source>
        <dbReference type="EMBL" id="KAJ8961910.1"/>
    </source>
</evidence>
<evidence type="ECO:0008006" key="3">
    <source>
        <dbReference type="Google" id="ProtNLM"/>
    </source>
</evidence>
<dbReference type="EMBL" id="JAPWTK010000004">
    <property type="protein sequence ID" value="KAJ8961910.1"/>
    <property type="molecule type" value="Genomic_DNA"/>
</dbReference>
<dbReference type="Proteomes" id="UP001162162">
    <property type="component" value="Unassembled WGS sequence"/>
</dbReference>
<gene>
    <name evidence="1" type="ORF">NQ318_021528</name>
</gene>
<organism evidence="1 2">
    <name type="scientific">Aromia moschata</name>
    <dbReference type="NCBI Taxonomy" id="1265417"/>
    <lineage>
        <taxon>Eukaryota</taxon>
        <taxon>Metazoa</taxon>
        <taxon>Ecdysozoa</taxon>
        <taxon>Arthropoda</taxon>
        <taxon>Hexapoda</taxon>
        <taxon>Insecta</taxon>
        <taxon>Pterygota</taxon>
        <taxon>Neoptera</taxon>
        <taxon>Endopterygota</taxon>
        <taxon>Coleoptera</taxon>
        <taxon>Polyphaga</taxon>
        <taxon>Cucujiformia</taxon>
        <taxon>Chrysomeloidea</taxon>
        <taxon>Cerambycidae</taxon>
        <taxon>Cerambycinae</taxon>
        <taxon>Callichromatini</taxon>
        <taxon>Aromia</taxon>
    </lineage>
</organism>
<dbReference type="AlphaFoldDB" id="A0AAV8ZEE7"/>
<sequence length="388" mass="44359">MPEKPLQSPQKSRTTLVGYADDLALVARATTETQLIQKANEALRIIGTWLTEKNLELVPQKTEAIILSGRRSIKQIKIEGNDLNRIMPNINGPSAGKRKLLSAVTHSIILYAAPIWHNVTRYKKYENMLKKAQRKVVTRICSAYRTISTVAALVISGTPPIRLQIKERARTYGKDEDTKRQEKEETIRKWQRECEDTVEVGQWTKRLISNVATWTNRKHGNVDYYLTQMLSGHGCFAAYLHKFALIESDICWYCQERDDAAHTFLHCIRWTRERTIVETAIGETLSTENITNTMIDSKEGWDAQDLSGRGQAFGDRIAELLRQRRLVILETGDFPILTHCAPLWPEKVRERPRRIKEPSQVSRRPACPATRRRVTGLLDCDASPPTTN</sequence>